<evidence type="ECO:0000313" key="1">
    <source>
        <dbReference type="EMBL" id="MBX37101.1"/>
    </source>
</evidence>
<dbReference type="AlphaFoldDB" id="A0A2P2N3N9"/>
<proteinExistence type="predicted"/>
<sequence>MMGDLRVHELLGFPALCMISNVFKKIF</sequence>
<reference evidence="1" key="1">
    <citation type="submission" date="2018-02" db="EMBL/GenBank/DDBJ databases">
        <title>Rhizophora mucronata_Transcriptome.</title>
        <authorList>
            <person name="Meera S.P."/>
            <person name="Sreeshan A."/>
            <person name="Augustine A."/>
        </authorList>
    </citation>
    <scope>NUCLEOTIDE SEQUENCE</scope>
    <source>
        <tissue evidence="1">Leaf</tissue>
    </source>
</reference>
<name>A0A2P2N3N9_RHIMU</name>
<accession>A0A2P2N3N9</accession>
<organism evidence="1">
    <name type="scientific">Rhizophora mucronata</name>
    <name type="common">Asiatic mangrove</name>
    <dbReference type="NCBI Taxonomy" id="61149"/>
    <lineage>
        <taxon>Eukaryota</taxon>
        <taxon>Viridiplantae</taxon>
        <taxon>Streptophyta</taxon>
        <taxon>Embryophyta</taxon>
        <taxon>Tracheophyta</taxon>
        <taxon>Spermatophyta</taxon>
        <taxon>Magnoliopsida</taxon>
        <taxon>eudicotyledons</taxon>
        <taxon>Gunneridae</taxon>
        <taxon>Pentapetalae</taxon>
        <taxon>rosids</taxon>
        <taxon>fabids</taxon>
        <taxon>Malpighiales</taxon>
        <taxon>Rhizophoraceae</taxon>
        <taxon>Rhizophora</taxon>
    </lineage>
</organism>
<protein>
    <submittedName>
        <fullName evidence="1">Uncharacterized protein</fullName>
    </submittedName>
</protein>
<dbReference type="EMBL" id="GGEC01056617">
    <property type="protein sequence ID" value="MBX37101.1"/>
    <property type="molecule type" value="Transcribed_RNA"/>
</dbReference>